<dbReference type="AlphaFoldDB" id="A0A0W8G8V4"/>
<reference evidence="2" key="1">
    <citation type="journal article" date="2015" name="Proc. Natl. Acad. Sci. U.S.A.">
        <title>Networks of energetic and metabolic interactions define dynamics in microbial communities.</title>
        <authorList>
            <person name="Embree M."/>
            <person name="Liu J.K."/>
            <person name="Al-Bassam M.M."/>
            <person name="Zengler K."/>
        </authorList>
    </citation>
    <scope>NUCLEOTIDE SEQUENCE</scope>
</reference>
<dbReference type="InterPro" id="IPR052912">
    <property type="entry name" value="UPF0111_domain"/>
</dbReference>
<dbReference type="Pfam" id="PF01865">
    <property type="entry name" value="PhoU_div"/>
    <property type="match status" value="1"/>
</dbReference>
<dbReference type="PANTHER" id="PTHR37298">
    <property type="entry name" value="UPF0111 PROTEIN YKAA"/>
    <property type="match status" value="1"/>
</dbReference>
<name>A0A0W8G8V4_9ZZZZ</name>
<dbReference type="InterPro" id="IPR038078">
    <property type="entry name" value="PhoU-like_sf"/>
</dbReference>
<dbReference type="InterPro" id="IPR018445">
    <property type="entry name" value="Put_Phosphate_transp_reg"/>
</dbReference>
<gene>
    <name evidence="2" type="ORF">ASZ90_000536</name>
</gene>
<dbReference type="Gene3D" id="1.20.58.220">
    <property type="entry name" value="Phosphate transport system protein phou homolog 2, domain 2"/>
    <property type="match status" value="1"/>
</dbReference>
<evidence type="ECO:0000313" key="2">
    <source>
        <dbReference type="EMBL" id="KUG29579.1"/>
    </source>
</evidence>
<proteinExistence type="inferred from homology"/>
<evidence type="ECO:0000256" key="1">
    <source>
        <dbReference type="ARBA" id="ARBA00008591"/>
    </source>
</evidence>
<comment type="similarity">
    <text evidence="1">Belongs to the UPF0111 family.</text>
</comment>
<comment type="caution">
    <text evidence="2">The sequence shown here is derived from an EMBL/GenBank/DDBJ whole genome shotgun (WGS) entry which is preliminary data.</text>
</comment>
<organism evidence="2">
    <name type="scientific">hydrocarbon metagenome</name>
    <dbReference type="NCBI Taxonomy" id="938273"/>
    <lineage>
        <taxon>unclassified sequences</taxon>
        <taxon>metagenomes</taxon>
        <taxon>ecological metagenomes</taxon>
    </lineage>
</organism>
<accession>A0A0W8G8V4</accession>
<dbReference type="PANTHER" id="PTHR37298:SF1">
    <property type="entry name" value="UPF0111 PROTEIN YKAA"/>
    <property type="match status" value="1"/>
</dbReference>
<dbReference type="EMBL" id="LNQE01000067">
    <property type="protein sequence ID" value="KUG29579.1"/>
    <property type="molecule type" value="Genomic_DNA"/>
</dbReference>
<protein>
    <submittedName>
        <fullName evidence="2">Phosphate transport regulator</fullName>
    </submittedName>
</protein>
<sequence length="209" mass="23647">MGFSLFPRTVKFFKLFEEQNRKLQKAAGHLCSLFEDGADTEEVCKLVNIIESEGNAICRNIARELSLTFITPLDREDIHDINVSQEDILNAIKAVSTRMGVHEPSRMRYPAKKLAHNIRGMVEESGNMLAALAGKKKADSSMERIRWLKYESETLLLVGIGELYDCEAKDFGTILEIVKWSHIYDRIENAVDRVDTLGDILEGVMLKNA</sequence>